<dbReference type="PANTHER" id="PTHR35766:SF1">
    <property type="entry name" value="OS08G0543600 PROTEIN"/>
    <property type="match status" value="1"/>
</dbReference>
<dbReference type="EMBL" id="JARKNE010000006">
    <property type="protein sequence ID" value="KAK5824590.1"/>
    <property type="molecule type" value="Genomic_DNA"/>
</dbReference>
<accession>A0ABR0PJU3</accession>
<comment type="caution">
    <text evidence="2">The sequence shown here is derived from an EMBL/GenBank/DDBJ whole genome shotgun (WGS) entry which is preliminary data.</text>
</comment>
<protein>
    <recommendedName>
        <fullName evidence="1">DUF7725 domain-containing protein</fullName>
    </recommendedName>
</protein>
<gene>
    <name evidence="2" type="ORF">PVK06_019371</name>
</gene>
<dbReference type="InterPro" id="IPR056142">
    <property type="entry name" value="DUF7725"/>
</dbReference>
<organism evidence="2 3">
    <name type="scientific">Gossypium arboreum</name>
    <name type="common">Tree cotton</name>
    <name type="synonym">Gossypium nanking</name>
    <dbReference type="NCBI Taxonomy" id="29729"/>
    <lineage>
        <taxon>Eukaryota</taxon>
        <taxon>Viridiplantae</taxon>
        <taxon>Streptophyta</taxon>
        <taxon>Embryophyta</taxon>
        <taxon>Tracheophyta</taxon>
        <taxon>Spermatophyta</taxon>
        <taxon>Magnoliopsida</taxon>
        <taxon>eudicotyledons</taxon>
        <taxon>Gunneridae</taxon>
        <taxon>Pentapetalae</taxon>
        <taxon>rosids</taxon>
        <taxon>malvids</taxon>
        <taxon>Malvales</taxon>
        <taxon>Malvaceae</taxon>
        <taxon>Malvoideae</taxon>
        <taxon>Gossypium</taxon>
    </lineage>
</organism>
<evidence type="ECO:0000313" key="2">
    <source>
        <dbReference type="EMBL" id="KAK5824590.1"/>
    </source>
</evidence>
<feature type="domain" description="DUF7725" evidence="1">
    <location>
        <begin position="86"/>
        <end position="124"/>
    </location>
</feature>
<evidence type="ECO:0000313" key="3">
    <source>
        <dbReference type="Proteomes" id="UP001358586"/>
    </source>
</evidence>
<dbReference type="Proteomes" id="UP001358586">
    <property type="component" value="Chromosome 6"/>
</dbReference>
<dbReference type="Pfam" id="PF24851">
    <property type="entry name" value="DUF7725"/>
    <property type="match status" value="1"/>
</dbReference>
<proteinExistence type="predicted"/>
<keyword evidence="3" id="KW-1185">Reference proteome</keyword>
<sequence length="124" mass="13463">MEIPKGAHNQFDFPKGGVTDKFDFGEEENPFHDVGLVDHVVRGELKERSMHALQSNKGGINVEVVDSLCKMQTDILILAKTSGIILLDERSLLACIVCTILAGGRIQTSSTLPIKLGNVLPPSH</sequence>
<dbReference type="PANTHER" id="PTHR35766">
    <property type="entry name" value="OS08G0543600 PROTEIN"/>
    <property type="match status" value="1"/>
</dbReference>
<evidence type="ECO:0000259" key="1">
    <source>
        <dbReference type="Pfam" id="PF24851"/>
    </source>
</evidence>
<reference evidence="2 3" key="1">
    <citation type="submission" date="2023-03" db="EMBL/GenBank/DDBJ databases">
        <title>WGS of Gossypium arboreum.</title>
        <authorList>
            <person name="Yu D."/>
        </authorList>
    </citation>
    <scope>NUCLEOTIDE SEQUENCE [LARGE SCALE GENOMIC DNA]</scope>
    <source>
        <tissue evidence="2">Leaf</tissue>
    </source>
</reference>
<name>A0ABR0PJU3_GOSAR</name>